<evidence type="ECO:0000313" key="1">
    <source>
        <dbReference type="EMBL" id="MCX3264188.1"/>
    </source>
</evidence>
<protein>
    <submittedName>
        <fullName evidence="1">Uncharacterized protein</fullName>
    </submittedName>
</protein>
<reference evidence="1" key="1">
    <citation type="submission" date="2022-11" db="EMBL/GenBank/DDBJ databases">
        <authorList>
            <person name="Graham C."/>
            <person name="Newman J.D."/>
        </authorList>
    </citation>
    <scope>NUCLEOTIDE SEQUENCE</scope>
    <source>
        <strain evidence="1">DSM 19486</strain>
    </source>
</reference>
<evidence type="ECO:0000313" key="2">
    <source>
        <dbReference type="Proteomes" id="UP001142592"/>
    </source>
</evidence>
<dbReference type="Proteomes" id="UP001142592">
    <property type="component" value="Unassembled WGS sequence"/>
</dbReference>
<sequence>MATEILLITEAKSSDTKSFYNCNTALYRCVKSAFEMQFGIFETDTDFLAFFREMNCELEYLVTAEMNRTDMATRRNQRSESVDSLSERLRAHRPKYVIVIMKDIEKYVIMAIEKAKLPKEALLTSVPFPAMSEKNRINCTLGIAQILKDYLKHRRD</sequence>
<dbReference type="AlphaFoldDB" id="A0A9X3DAP9"/>
<organism evidence="1 2">
    <name type="scientific">Pedobacter agri</name>
    <dbReference type="NCBI Taxonomy" id="454586"/>
    <lineage>
        <taxon>Bacteria</taxon>
        <taxon>Pseudomonadati</taxon>
        <taxon>Bacteroidota</taxon>
        <taxon>Sphingobacteriia</taxon>
        <taxon>Sphingobacteriales</taxon>
        <taxon>Sphingobacteriaceae</taxon>
        <taxon>Pedobacter</taxon>
    </lineage>
</organism>
<dbReference type="EMBL" id="JAPJUH010000002">
    <property type="protein sequence ID" value="MCX3264188.1"/>
    <property type="molecule type" value="Genomic_DNA"/>
</dbReference>
<gene>
    <name evidence="1" type="ORF">OQZ29_05490</name>
</gene>
<name>A0A9X3DAP9_9SPHI</name>
<dbReference type="RefSeq" id="WP_010602093.1">
    <property type="nucleotide sequence ID" value="NZ_JAPJUH010000002.1"/>
</dbReference>
<comment type="caution">
    <text evidence="1">The sequence shown here is derived from an EMBL/GenBank/DDBJ whole genome shotgun (WGS) entry which is preliminary data.</text>
</comment>
<proteinExistence type="predicted"/>
<accession>A0A9X3DAP9</accession>
<keyword evidence="2" id="KW-1185">Reference proteome</keyword>